<dbReference type="EMBL" id="JBFTWV010000017">
    <property type="protein sequence ID" value="KAL2797705.1"/>
    <property type="molecule type" value="Genomic_DNA"/>
</dbReference>
<evidence type="ECO:0000313" key="2">
    <source>
        <dbReference type="Proteomes" id="UP001610563"/>
    </source>
</evidence>
<reference evidence="1 2" key="1">
    <citation type="submission" date="2024-07" db="EMBL/GenBank/DDBJ databases">
        <title>Section-level genome sequencing and comparative genomics of Aspergillus sections Usti and Cavernicolus.</title>
        <authorList>
            <consortium name="Lawrence Berkeley National Laboratory"/>
            <person name="Nybo J.L."/>
            <person name="Vesth T.C."/>
            <person name="Theobald S."/>
            <person name="Frisvad J.C."/>
            <person name="Larsen T.O."/>
            <person name="Kjaerboelling I."/>
            <person name="Rothschild-Mancinelli K."/>
            <person name="Lyhne E.K."/>
            <person name="Kogle M.E."/>
            <person name="Barry K."/>
            <person name="Clum A."/>
            <person name="Na H."/>
            <person name="Ledsgaard L."/>
            <person name="Lin J."/>
            <person name="Lipzen A."/>
            <person name="Kuo A."/>
            <person name="Riley R."/>
            <person name="Mondo S."/>
            <person name="Labutti K."/>
            <person name="Haridas S."/>
            <person name="Pangalinan J."/>
            <person name="Salamov A.A."/>
            <person name="Simmons B.A."/>
            <person name="Magnuson J.K."/>
            <person name="Chen J."/>
            <person name="Drula E."/>
            <person name="Henrissat B."/>
            <person name="Wiebenga A."/>
            <person name="Lubbers R.J."/>
            <person name="Gomes A.C."/>
            <person name="Makela M.R."/>
            <person name="Stajich J."/>
            <person name="Grigoriev I.V."/>
            <person name="Mortensen U.H."/>
            <person name="De Vries R.P."/>
            <person name="Baker S.E."/>
            <person name="Andersen M.R."/>
        </authorList>
    </citation>
    <scope>NUCLEOTIDE SEQUENCE [LARGE SCALE GENOMIC DNA]</scope>
    <source>
        <strain evidence="1 2">CBS 209.92</strain>
    </source>
</reference>
<protein>
    <submittedName>
        <fullName evidence="1">Uncharacterized protein</fullName>
    </submittedName>
</protein>
<organism evidence="1 2">
    <name type="scientific">Aspergillus keveii</name>
    <dbReference type="NCBI Taxonomy" id="714993"/>
    <lineage>
        <taxon>Eukaryota</taxon>
        <taxon>Fungi</taxon>
        <taxon>Dikarya</taxon>
        <taxon>Ascomycota</taxon>
        <taxon>Pezizomycotina</taxon>
        <taxon>Eurotiomycetes</taxon>
        <taxon>Eurotiomycetidae</taxon>
        <taxon>Eurotiales</taxon>
        <taxon>Aspergillaceae</taxon>
        <taxon>Aspergillus</taxon>
        <taxon>Aspergillus subgen. Nidulantes</taxon>
    </lineage>
</organism>
<evidence type="ECO:0000313" key="1">
    <source>
        <dbReference type="EMBL" id="KAL2797705.1"/>
    </source>
</evidence>
<proteinExistence type="predicted"/>
<name>A0ABR4GF74_9EURO</name>
<sequence>MVSVDHTLLKYIIYHPIALGRYGHTLTERNNESCKPGTGLQDKVMNQRERENNASMYIRERFEINVRQKFEKKAKQKALRSLGGIP</sequence>
<dbReference type="Proteomes" id="UP001610563">
    <property type="component" value="Unassembled WGS sequence"/>
</dbReference>
<keyword evidence="2" id="KW-1185">Reference proteome</keyword>
<gene>
    <name evidence="1" type="ORF">BJX66DRAFT_297056</name>
</gene>
<comment type="caution">
    <text evidence="1">The sequence shown here is derived from an EMBL/GenBank/DDBJ whole genome shotgun (WGS) entry which is preliminary data.</text>
</comment>
<accession>A0ABR4GF74</accession>